<evidence type="ECO:0000313" key="4">
    <source>
        <dbReference type="Proteomes" id="UP000298663"/>
    </source>
</evidence>
<reference evidence="3 4" key="2">
    <citation type="journal article" date="2019" name="G3 (Bethesda)">
        <title>Hybrid Assembly of the Genome of the Entomopathogenic Nematode Steinernema carpocapsae Identifies the X-Chromosome.</title>
        <authorList>
            <person name="Serra L."/>
            <person name="Macchietto M."/>
            <person name="Macias-Munoz A."/>
            <person name="McGill C.J."/>
            <person name="Rodriguez I.M."/>
            <person name="Rodriguez B."/>
            <person name="Murad R."/>
            <person name="Mortazavi A."/>
        </authorList>
    </citation>
    <scope>NUCLEOTIDE SEQUENCE [LARGE SCALE GENOMIC DNA]</scope>
    <source>
        <strain evidence="3 4">ALL</strain>
    </source>
</reference>
<feature type="compositionally biased region" description="Basic and acidic residues" evidence="1">
    <location>
        <begin position="128"/>
        <end position="139"/>
    </location>
</feature>
<gene>
    <name evidence="3" type="ORF">L596_003536</name>
</gene>
<accession>A0A4U8UUI1</accession>
<evidence type="ECO:0000313" key="3">
    <source>
        <dbReference type="EMBL" id="TMS36349.1"/>
    </source>
</evidence>
<dbReference type="EMBL" id="AZBU02000001">
    <property type="protein sequence ID" value="TMS36349.1"/>
    <property type="molecule type" value="Genomic_DNA"/>
</dbReference>
<feature type="chain" id="PRO_5020340752" evidence="2">
    <location>
        <begin position="21"/>
        <end position="202"/>
    </location>
</feature>
<reference evidence="3 4" key="1">
    <citation type="journal article" date="2015" name="Genome Biol.">
        <title>Comparative genomics of Steinernema reveals deeply conserved gene regulatory networks.</title>
        <authorList>
            <person name="Dillman A.R."/>
            <person name="Macchietto M."/>
            <person name="Porter C.F."/>
            <person name="Rogers A."/>
            <person name="Williams B."/>
            <person name="Antoshechkin I."/>
            <person name="Lee M.M."/>
            <person name="Goodwin Z."/>
            <person name="Lu X."/>
            <person name="Lewis E.E."/>
            <person name="Goodrich-Blair H."/>
            <person name="Stock S.P."/>
            <person name="Adams B.J."/>
            <person name="Sternberg P.W."/>
            <person name="Mortazavi A."/>
        </authorList>
    </citation>
    <scope>NUCLEOTIDE SEQUENCE [LARGE SCALE GENOMIC DNA]</scope>
    <source>
        <strain evidence="3 4">ALL</strain>
    </source>
</reference>
<organism evidence="3 4">
    <name type="scientific">Steinernema carpocapsae</name>
    <name type="common">Entomopathogenic nematode</name>
    <dbReference type="NCBI Taxonomy" id="34508"/>
    <lineage>
        <taxon>Eukaryota</taxon>
        <taxon>Metazoa</taxon>
        <taxon>Ecdysozoa</taxon>
        <taxon>Nematoda</taxon>
        <taxon>Chromadorea</taxon>
        <taxon>Rhabditida</taxon>
        <taxon>Tylenchina</taxon>
        <taxon>Panagrolaimomorpha</taxon>
        <taxon>Strongyloidoidea</taxon>
        <taxon>Steinernematidae</taxon>
        <taxon>Steinernema</taxon>
    </lineage>
</organism>
<dbReference type="OrthoDB" id="10578178at2759"/>
<dbReference type="EMBL" id="CM016762">
    <property type="protein sequence ID" value="TMS36349.1"/>
    <property type="molecule type" value="Genomic_DNA"/>
</dbReference>
<evidence type="ECO:0000256" key="1">
    <source>
        <dbReference type="SAM" id="MobiDB-lite"/>
    </source>
</evidence>
<name>A0A4U8UUI1_STECR</name>
<proteinExistence type="predicted"/>
<comment type="caution">
    <text evidence="3">The sequence shown here is derived from an EMBL/GenBank/DDBJ whole genome shotgun (WGS) entry which is preliminary data.</text>
</comment>
<dbReference type="Proteomes" id="UP000298663">
    <property type="component" value="Chromosome X"/>
</dbReference>
<dbReference type="AlphaFoldDB" id="A0A4U8UUI1"/>
<evidence type="ECO:0000256" key="2">
    <source>
        <dbReference type="SAM" id="SignalP"/>
    </source>
</evidence>
<keyword evidence="4" id="KW-1185">Reference proteome</keyword>
<feature type="region of interest" description="Disordered" evidence="1">
    <location>
        <begin position="119"/>
        <end position="139"/>
    </location>
</feature>
<sequence length="202" mass="22719">MFPTLLCVVYLLSALTLGSSDEFDPVFYSHSYAQPSRNVYRYTSSSSSASSGNPSRSFAYSSSDPYSSFFSSNSPYSSFSSSSGHPYSSFYHVSSSSSSDRPHGASSYYGSSYSNQCSYEGDTVTENGRSRPMTEREKQTVRSYEREMMNYNMRSMSAMTEVNLRFMKQIEDGYFPAMFPYQNYSPMPKAPCFCSSCRKTGF</sequence>
<protein>
    <submittedName>
        <fullName evidence="3">Uncharacterized protein</fullName>
    </submittedName>
</protein>
<keyword evidence="2" id="KW-0732">Signal</keyword>
<feature type="signal peptide" evidence="2">
    <location>
        <begin position="1"/>
        <end position="20"/>
    </location>
</feature>